<protein>
    <submittedName>
        <fullName evidence="3">DUF4384 domain-containing protein</fullName>
    </submittedName>
</protein>
<evidence type="ECO:0000313" key="4">
    <source>
        <dbReference type="Proteomes" id="UP000652760"/>
    </source>
</evidence>
<sequence>MSKRSFFHQSLSHLLAAALALGCGHAAGARAEAVVVASSAPGYAQGQLVADGQAVRLPDGANATLLFANGRLLRLRGPYDGVPGDMANRDMASRGVSARAGPGDDRFMQSDLGAARALGSPLDSALERALAIDPSVSGVQCVKAGSPPWLRRPAEPGMDQLLLQDKAGGERAAVGWTNDGPVPWPRTLPLADGMDIGAQRPDGTPVGTLHVRMVEATGGAALAVRMASAGCAGQVGAAMATLRDATVPLDLFLATDRLSGPADRPSGDGAAGAAYRPGEDIRLLVQTDRDAHLYCYLRNARAQLIPIFPAGAAMSARVAGNVPFSLSGDRMPLRAGEGPADLEVRCIAASRNLDGEMPGRAAAFRPLGEDAAGQLDRAVSRLRETEVASAQLILKVR</sequence>
<dbReference type="EMBL" id="JAENHM010000044">
    <property type="protein sequence ID" value="MBK1838508.1"/>
    <property type="molecule type" value="Genomic_DNA"/>
</dbReference>
<feature type="domain" description="DUF4384" evidence="2">
    <location>
        <begin position="275"/>
        <end position="350"/>
    </location>
</feature>
<feature type="signal peptide" evidence="1">
    <location>
        <begin position="1"/>
        <end position="26"/>
    </location>
</feature>
<organism evidence="3 4">
    <name type="scientific">Azospirillum endophyticum</name>
    <dbReference type="NCBI Taxonomy" id="2800326"/>
    <lineage>
        <taxon>Bacteria</taxon>
        <taxon>Pseudomonadati</taxon>
        <taxon>Pseudomonadota</taxon>
        <taxon>Alphaproteobacteria</taxon>
        <taxon>Rhodospirillales</taxon>
        <taxon>Azospirillaceae</taxon>
        <taxon>Azospirillum</taxon>
    </lineage>
</organism>
<accession>A0ABS1F501</accession>
<reference evidence="4" key="1">
    <citation type="submission" date="2021-01" db="EMBL/GenBank/DDBJ databases">
        <title>Genome public.</title>
        <authorList>
            <person name="Liu C."/>
            <person name="Sun Q."/>
        </authorList>
    </citation>
    <scope>NUCLEOTIDE SEQUENCE [LARGE SCALE GENOMIC DNA]</scope>
    <source>
        <strain evidence="4">YIM B02556</strain>
    </source>
</reference>
<keyword evidence="4" id="KW-1185">Reference proteome</keyword>
<dbReference type="PROSITE" id="PS51257">
    <property type="entry name" value="PROKAR_LIPOPROTEIN"/>
    <property type="match status" value="1"/>
</dbReference>
<dbReference type="Proteomes" id="UP000652760">
    <property type="component" value="Unassembled WGS sequence"/>
</dbReference>
<comment type="caution">
    <text evidence="3">The sequence shown here is derived from an EMBL/GenBank/DDBJ whole genome shotgun (WGS) entry which is preliminary data.</text>
</comment>
<feature type="chain" id="PRO_5045992557" evidence="1">
    <location>
        <begin position="27"/>
        <end position="397"/>
    </location>
</feature>
<dbReference type="RefSeq" id="WP_200194051.1">
    <property type="nucleotide sequence ID" value="NZ_JAENHM010000044.1"/>
</dbReference>
<evidence type="ECO:0000313" key="3">
    <source>
        <dbReference type="EMBL" id="MBK1838508.1"/>
    </source>
</evidence>
<gene>
    <name evidence="3" type="ORF">JHL17_13895</name>
</gene>
<dbReference type="InterPro" id="IPR025493">
    <property type="entry name" value="DUF4384"/>
</dbReference>
<name>A0ABS1F501_9PROT</name>
<proteinExistence type="predicted"/>
<dbReference type="Pfam" id="PF14326">
    <property type="entry name" value="DUF4384"/>
    <property type="match status" value="1"/>
</dbReference>
<evidence type="ECO:0000259" key="2">
    <source>
        <dbReference type="Pfam" id="PF14326"/>
    </source>
</evidence>
<evidence type="ECO:0000256" key="1">
    <source>
        <dbReference type="SAM" id="SignalP"/>
    </source>
</evidence>
<keyword evidence="1" id="KW-0732">Signal</keyword>